<evidence type="ECO:0008006" key="3">
    <source>
        <dbReference type="Google" id="ProtNLM"/>
    </source>
</evidence>
<protein>
    <recommendedName>
        <fullName evidence="3">Secreted protein</fullName>
    </recommendedName>
</protein>
<reference evidence="2" key="1">
    <citation type="journal article" date="2019" name="Int. J. Syst. Evol. Microbiol.">
        <title>The Global Catalogue of Microorganisms (GCM) 10K type strain sequencing project: providing services to taxonomists for standard genome sequencing and annotation.</title>
        <authorList>
            <consortium name="The Broad Institute Genomics Platform"/>
            <consortium name="The Broad Institute Genome Sequencing Center for Infectious Disease"/>
            <person name="Wu L."/>
            <person name="Ma J."/>
        </authorList>
    </citation>
    <scope>NUCLEOTIDE SEQUENCE [LARGE SCALE GENOMIC DNA]</scope>
    <source>
        <strain evidence="2">KCTC 32141</strain>
    </source>
</reference>
<keyword evidence="2" id="KW-1185">Reference proteome</keyword>
<accession>A0ABW5WMG0</accession>
<evidence type="ECO:0000313" key="2">
    <source>
        <dbReference type="Proteomes" id="UP001597533"/>
    </source>
</evidence>
<evidence type="ECO:0000313" key="1">
    <source>
        <dbReference type="EMBL" id="MFD2823380.1"/>
    </source>
</evidence>
<gene>
    <name evidence="1" type="ORF">ACFS5M_06840</name>
</gene>
<sequence length="71" mass="7708">MSEVIPSVFPPILITLSILNVSNTKISVALAEAFEVSKIEFSKSIFITFNIGASGEKCKPLTAFLMPICFL</sequence>
<dbReference type="Proteomes" id="UP001597533">
    <property type="component" value="Unassembled WGS sequence"/>
</dbReference>
<comment type="caution">
    <text evidence="1">The sequence shown here is derived from an EMBL/GenBank/DDBJ whole genome shotgun (WGS) entry which is preliminary data.</text>
</comment>
<dbReference type="RefSeq" id="WP_183487100.1">
    <property type="nucleotide sequence ID" value="NZ_JBHUOV010000001.1"/>
</dbReference>
<proteinExistence type="predicted"/>
<organism evidence="1 2">
    <name type="scientific">Lacinutrix iliipiscaria</name>
    <dbReference type="NCBI Taxonomy" id="1230532"/>
    <lineage>
        <taxon>Bacteria</taxon>
        <taxon>Pseudomonadati</taxon>
        <taxon>Bacteroidota</taxon>
        <taxon>Flavobacteriia</taxon>
        <taxon>Flavobacteriales</taxon>
        <taxon>Flavobacteriaceae</taxon>
        <taxon>Lacinutrix</taxon>
    </lineage>
</organism>
<name>A0ABW5WMG0_9FLAO</name>
<dbReference type="EMBL" id="JBHUOV010000001">
    <property type="protein sequence ID" value="MFD2823380.1"/>
    <property type="molecule type" value="Genomic_DNA"/>
</dbReference>